<evidence type="ECO:0000256" key="6">
    <source>
        <dbReference type="SAM" id="SignalP"/>
    </source>
</evidence>
<keyword evidence="6" id="KW-0732">Signal</keyword>
<sequence>MRSSILFAALLGARQRVLGAYTLKDNYSPSNFFSMFNFWTAADPTNGNVKYLDQSTAQSQGIISTTASSVYIGVDHINVTPQGRSSIRIQSKIQYTHGLFILDLAHMPGSICGIWPAFWTLGPNNWPQDGEIDILEGVNTQSRNSMALHTTQGCTITGTGESGTVLTTNCWAKAPGQASNSGCGVSSNTAGSYGDDFNTAGGGLYVMEWTSQAIKIWFFTHSTTPPDILSNSPNPAQWGVPQANFAGDCPIDSHFANHQIVFDLTFCGDWAGNVWASTPSCSSKAATCADWVINNPAAFAEAYWRINSLTVYSQ</sequence>
<reference evidence="8 10" key="1">
    <citation type="journal article" date="2020" name="Stud. Mycol.">
        <title>101 Dothideomycetes genomes: a test case for predicting lifestyles and emergence of pathogens.</title>
        <authorList>
            <person name="Haridas S."/>
            <person name="Albert R."/>
            <person name="Binder M."/>
            <person name="Bloem J."/>
            <person name="Labutti K."/>
            <person name="Salamov A."/>
            <person name="Andreopoulos B."/>
            <person name="Baker S."/>
            <person name="Barry K."/>
            <person name="Bills G."/>
            <person name="Bluhm B."/>
            <person name="Cannon C."/>
            <person name="Castanera R."/>
            <person name="Culley D."/>
            <person name="Daum C."/>
            <person name="Ezra D."/>
            <person name="Gonzalez J."/>
            <person name="Henrissat B."/>
            <person name="Kuo A."/>
            <person name="Liang C."/>
            <person name="Lipzen A."/>
            <person name="Lutzoni F."/>
            <person name="Magnuson J."/>
            <person name="Mondo S."/>
            <person name="Nolan M."/>
            <person name="Ohm R."/>
            <person name="Pangilinan J."/>
            <person name="Park H.-J."/>
            <person name="Ramirez L."/>
            <person name="Alfaro M."/>
            <person name="Sun H."/>
            <person name="Tritt A."/>
            <person name="Yoshinaga Y."/>
            <person name="Zwiers L.-H."/>
            <person name="Turgeon B."/>
            <person name="Goodwin S."/>
            <person name="Spatafora J."/>
            <person name="Crous P."/>
            <person name="Grigoriev I."/>
        </authorList>
    </citation>
    <scope>NUCLEOTIDE SEQUENCE</scope>
    <source>
        <strain evidence="8 10">CBS 304.34</strain>
    </source>
</reference>
<dbReference type="PROSITE" id="PS51762">
    <property type="entry name" value="GH16_2"/>
    <property type="match status" value="1"/>
</dbReference>
<dbReference type="GO" id="GO:0052861">
    <property type="term" value="F:endo-1,3(4)-beta-glucanase activity"/>
    <property type="evidence" value="ECO:0007669"/>
    <property type="project" value="UniProtKB-EC"/>
</dbReference>
<keyword evidence="9" id="KW-1185">Reference proteome</keyword>
<dbReference type="PANTHER" id="PTHR10963">
    <property type="entry name" value="GLYCOSYL HYDROLASE-RELATED"/>
    <property type="match status" value="1"/>
</dbReference>
<dbReference type="CDD" id="cd02181">
    <property type="entry name" value="GH16_fungal_Lam16A_glucanase"/>
    <property type="match status" value="1"/>
</dbReference>
<evidence type="ECO:0000256" key="5">
    <source>
        <dbReference type="ARBA" id="ARBA00023295"/>
    </source>
</evidence>
<dbReference type="OrthoDB" id="192832at2759"/>
<evidence type="ECO:0000256" key="2">
    <source>
        <dbReference type="ARBA" id="ARBA00006865"/>
    </source>
</evidence>
<dbReference type="AlphaFoldDB" id="A0A6A6YLG2"/>
<dbReference type="GO" id="GO:0009251">
    <property type="term" value="P:glucan catabolic process"/>
    <property type="evidence" value="ECO:0007669"/>
    <property type="project" value="TreeGrafter"/>
</dbReference>
<dbReference type="GeneID" id="54468978"/>
<dbReference type="Pfam" id="PF26113">
    <property type="entry name" value="GH16_XgeA"/>
    <property type="match status" value="1"/>
</dbReference>
<evidence type="ECO:0000256" key="3">
    <source>
        <dbReference type="ARBA" id="ARBA00012599"/>
    </source>
</evidence>
<feature type="domain" description="GH16" evidence="7">
    <location>
        <begin position="21"/>
        <end position="279"/>
    </location>
</feature>
<feature type="chain" id="PRO_5044629196" description="endo-1,3(4)-beta-glucanase" evidence="6">
    <location>
        <begin position="20"/>
        <end position="314"/>
    </location>
</feature>
<dbReference type="EC" id="3.2.1.6" evidence="3"/>
<name>A0A6A6YLG2_9PEZI</name>
<protein>
    <recommendedName>
        <fullName evidence="3">endo-1,3(4)-beta-glucanase</fullName>
        <ecNumber evidence="3">3.2.1.6</ecNumber>
    </recommendedName>
</protein>
<dbReference type="Gene3D" id="2.60.120.200">
    <property type="match status" value="1"/>
</dbReference>
<dbReference type="InterPro" id="IPR013320">
    <property type="entry name" value="ConA-like_dom_sf"/>
</dbReference>
<dbReference type="InterPro" id="IPR050546">
    <property type="entry name" value="Glycosyl_Hydrlase_16"/>
</dbReference>
<dbReference type="RefSeq" id="XP_033576585.1">
    <property type="nucleotide sequence ID" value="XM_033728085.1"/>
</dbReference>
<feature type="signal peptide" evidence="6">
    <location>
        <begin position="1"/>
        <end position="19"/>
    </location>
</feature>
<dbReference type="PANTHER" id="PTHR10963:SF24">
    <property type="entry name" value="GLYCOSIDASE C21B10.07-RELATED"/>
    <property type="match status" value="1"/>
</dbReference>
<organism evidence="8">
    <name type="scientific">Mytilinidion resinicola</name>
    <dbReference type="NCBI Taxonomy" id="574789"/>
    <lineage>
        <taxon>Eukaryota</taxon>
        <taxon>Fungi</taxon>
        <taxon>Dikarya</taxon>
        <taxon>Ascomycota</taxon>
        <taxon>Pezizomycotina</taxon>
        <taxon>Dothideomycetes</taxon>
        <taxon>Pleosporomycetidae</taxon>
        <taxon>Mytilinidiales</taxon>
        <taxon>Mytilinidiaceae</taxon>
        <taxon>Mytilinidion</taxon>
    </lineage>
</organism>
<keyword evidence="5" id="KW-0326">Glycosidase</keyword>
<evidence type="ECO:0000256" key="1">
    <source>
        <dbReference type="ARBA" id="ARBA00000124"/>
    </source>
</evidence>
<accession>A0A6A6YLG2</accession>
<evidence type="ECO:0000256" key="4">
    <source>
        <dbReference type="ARBA" id="ARBA00022801"/>
    </source>
</evidence>
<dbReference type="FunFam" id="2.60.120.200:FF:000114">
    <property type="entry name" value="Probable endo-1,3(4)-beta-glucanase NFIA_089530"/>
    <property type="match status" value="1"/>
</dbReference>
<dbReference type="InterPro" id="IPR000757">
    <property type="entry name" value="Beta-glucanase-like"/>
</dbReference>
<comment type="similarity">
    <text evidence="2">Belongs to the glycosyl hydrolase 16 family.</text>
</comment>
<keyword evidence="4" id="KW-0378">Hydrolase</keyword>
<evidence type="ECO:0000313" key="10">
    <source>
        <dbReference type="RefSeq" id="XP_033576585.1"/>
    </source>
</evidence>
<dbReference type="Proteomes" id="UP000504636">
    <property type="component" value="Unplaced"/>
</dbReference>
<reference evidence="10" key="2">
    <citation type="submission" date="2020-04" db="EMBL/GenBank/DDBJ databases">
        <authorList>
            <consortium name="NCBI Genome Project"/>
        </authorList>
    </citation>
    <scope>NUCLEOTIDE SEQUENCE</scope>
    <source>
        <strain evidence="10">CBS 304.34</strain>
    </source>
</reference>
<evidence type="ECO:0000313" key="9">
    <source>
        <dbReference type="Proteomes" id="UP000504636"/>
    </source>
</evidence>
<reference evidence="10" key="3">
    <citation type="submission" date="2025-04" db="UniProtKB">
        <authorList>
            <consortium name="RefSeq"/>
        </authorList>
    </citation>
    <scope>IDENTIFICATION</scope>
    <source>
        <strain evidence="10">CBS 304.34</strain>
    </source>
</reference>
<evidence type="ECO:0000313" key="8">
    <source>
        <dbReference type="EMBL" id="KAF2809621.1"/>
    </source>
</evidence>
<proteinExistence type="inferred from homology"/>
<evidence type="ECO:0000259" key="7">
    <source>
        <dbReference type="PROSITE" id="PS51762"/>
    </source>
</evidence>
<comment type="catalytic activity">
    <reaction evidence="1">
        <text>Endohydrolysis of (1-&gt;3)- or (1-&gt;4)-linkages in beta-D-glucans when the glucose residue whose reducing group is involved in the linkage to be hydrolyzed is itself substituted at C-3.</text>
        <dbReference type="EC" id="3.2.1.6"/>
    </reaction>
</comment>
<gene>
    <name evidence="8 10" type="ORF">BDZ99DRAFT_571408</name>
</gene>
<dbReference type="SUPFAM" id="SSF49899">
    <property type="entry name" value="Concanavalin A-like lectins/glucanases"/>
    <property type="match status" value="1"/>
</dbReference>
<dbReference type="EMBL" id="MU003701">
    <property type="protein sequence ID" value="KAF2809621.1"/>
    <property type="molecule type" value="Genomic_DNA"/>
</dbReference>